<dbReference type="Proteomes" id="UP000235145">
    <property type="component" value="Unassembled WGS sequence"/>
</dbReference>
<evidence type="ECO:0000256" key="1">
    <source>
        <dbReference type="SAM" id="SignalP"/>
    </source>
</evidence>
<evidence type="ECO:0000313" key="2">
    <source>
        <dbReference type="EMBL" id="KAJ0226131.1"/>
    </source>
</evidence>
<protein>
    <submittedName>
        <fullName evidence="2">Uncharacterized protein</fullName>
    </submittedName>
</protein>
<organism evidence="2 3">
    <name type="scientific">Lactuca sativa</name>
    <name type="common">Garden lettuce</name>
    <dbReference type="NCBI Taxonomy" id="4236"/>
    <lineage>
        <taxon>Eukaryota</taxon>
        <taxon>Viridiplantae</taxon>
        <taxon>Streptophyta</taxon>
        <taxon>Embryophyta</taxon>
        <taxon>Tracheophyta</taxon>
        <taxon>Spermatophyta</taxon>
        <taxon>Magnoliopsida</taxon>
        <taxon>eudicotyledons</taxon>
        <taxon>Gunneridae</taxon>
        <taxon>Pentapetalae</taxon>
        <taxon>asterids</taxon>
        <taxon>campanulids</taxon>
        <taxon>Asterales</taxon>
        <taxon>Asteraceae</taxon>
        <taxon>Cichorioideae</taxon>
        <taxon>Cichorieae</taxon>
        <taxon>Lactucinae</taxon>
        <taxon>Lactuca</taxon>
    </lineage>
</organism>
<gene>
    <name evidence="2" type="ORF">LSAT_V11C100018940</name>
</gene>
<keyword evidence="3" id="KW-1185">Reference proteome</keyword>
<comment type="caution">
    <text evidence="2">The sequence shown here is derived from an EMBL/GenBank/DDBJ whole genome shotgun (WGS) entry which is preliminary data.</text>
</comment>
<feature type="signal peptide" evidence="1">
    <location>
        <begin position="1"/>
        <end position="20"/>
    </location>
</feature>
<dbReference type="EMBL" id="NBSK02000001">
    <property type="protein sequence ID" value="KAJ0226131.1"/>
    <property type="molecule type" value="Genomic_DNA"/>
</dbReference>
<proteinExistence type="predicted"/>
<accession>A0A9R1XUB9</accession>
<dbReference type="AlphaFoldDB" id="A0A9R1XUB9"/>
<feature type="chain" id="PRO_5040269975" evidence="1">
    <location>
        <begin position="21"/>
        <end position="81"/>
    </location>
</feature>
<name>A0A9R1XUB9_LACSA</name>
<reference evidence="2 3" key="1">
    <citation type="journal article" date="2017" name="Nat. Commun.">
        <title>Genome assembly with in vitro proximity ligation data and whole-genome triplication in lettuce.</title>
        <authorList>
            <person name="Reyes-Chin-Wo S."/>
            <person name="Wang Z."/>
            <person name="Yang X."/>
            <person name="Kozik A."/>
            <person name="Arikit S."/>
            <person name="Song C."/>
            <person name="Xia L."/>
            <person name="Froenicke L."/>
            <person name="Lavelle D.O."/>
            <person name="Truco M.J."/>
            <person name="Xia R."/>
            <person name="Zhu S."/>
            <person name="Xu C."/>
            <person name="Xu H."/>
            <person name="Xu X."/>
            <person name="Cox K."/>
            <person name="Korf I."/>
            <person name="Meyers B.C."/>
            <person name="Michelmore R.W."/>
        </authorList>
    </citation>
    <scope>NUCLEOTIDE SEQUENCE [LARGE SCALE GENOMIC DNA]</scope>
    <source>
        <strain evidence="3">cv. Salinas</strain>
        <tissue evidence="2">Seedlings</tissue>
    </source>
</reference>
<evidence type="ECO:0000313" key="3">
    <source>
        <dbReference type="Proteomes" id="UP000235145"/>
    </source>
</evidence>
<keyword evidence="1" id="KW-0732">Signal</keyword>
<sequence>MSKFRCSMVIVVKLVTLLSSFNLLQQEVSRQFFTIKSVFRMAVTEKAEAEKMRLNQNSVLGFSVNVHGTTAKDVMDMVLVT</sequence>